<gene>
    <name evidence="2" type="ORF">L228DRAFT_270693</name>
</gene>
<dbReference type="InParanoid" id="A0A165A455"/>
<dbReference type="PANTHER" id="PTHR28064">
    <property type="entry name" value="INNER KINETOCHORE SUBUNIT NKP2"/>
    <property type="match status" value="1"/>
</dbReference>
<dbReference type="InterPro" id="IPR018565">
    <property type="entry name" value="Nkp2/Cnl2"/>
</dbReference>
<protein>
    <recommendedName>
        <fullName evidence="4">Cnl2/NKP2 family protein-domain-containing protein</fullName>
    </recommendedName>
</protein>
<evidence type="ECO:0000313" key="3">
    <source>
        <dbReference type="Proteomes" id="UP000076632"/>
    </source>
</evidence>
<dbReference type="PANTHER" id="PTHR28064:SF1">
    <property type="entry name" value="INNER KINETOCHORE SUBUNIT NKP2"/>
    <property type="match status" value="1"/>
</dbReference>
<dbReference type="Pfam" id="PF09447">
    <property type="entry name" value="Cnl2_NKP2"/>
    <property type="match status" value="1"/>
</dbReference>
<dbReference type="STRING" id="1328760.A0A165A455"/>
<evidence type="ECO:0000256" key="1">
    <source>
        <dbReference type="SAM" id="Coils"/>
    </source>
</evidence>
<name>A0A165A455_XYLHT</name>
<dbReference type="GO" id="GO:0007059">
    <property type="term" value="P:chromosome segregation"/>
    <property type="evidence" value="ECO:0007669"/>
    <property type="project" value="TreeGrafter"/>
</dbReference>
<dbReference type="RefSeq" id="XP_018185481.1">
    <property type="nucleotide sequence ID" value="XM_018335442.1"/>
</dbReference>
<dbReference type="GO" id="GO:0031511">
    <property type="term" value="C:Mis6-Sim4 complex"/>
    <property type="evidence" value="ECO:0007669"/>
    <property type="project" value="TreeGrafter"/>
</dbReference>
<dbReference type="GeneID" id="28900579"/>
<dbReference type="OMA" id="REQDMDR"/>
<evidence type="ECO:0008006" key="4">
    <source>
        <dbReference type="Google" id="ProtNLM"/>
    </source>
</evidence>
<reference evidence="2 3" key="1">
    <citation type="journal article" date="2016" name="Fungal Biol.">
        <title>The genome of Xylona heveae provides a window into fungal endophytism.</title>
        <authorList>
            <person name="Gazis R."/>
            <person name="Kuo A."/>
            <person name="Riley R."/>
            <person name="LaButti K."/>
            <person name="Lipzen A."/>
            <person name="Lin J."/>
            <person name="Amirebrahimi M."/>
            <person name="Hesse C.N."/>
            <person name="Spatafora J.W."/>
            <person name="Henrissat B."/>
            <person name="Hainaut M."/>
            <person name="Grigoriev I.V."/>
            <person name="Hibbett D.S."/>
        </authorList>
    </citation>
    <scope>NUCLEOTIDE SEQUENCE [LARGE SCALE GENOMIC DNA]</scope>
    <source>
        <strain evidence="2 3">TC161</strain>
    </source>
</reference>
<keyword evidence="1" id="KW-0175">Coiled coil</keyword>
<dbReference type="Proteomes" id="UP000076632">
    <property type="component" value="Unassembled WGS sequence"/>
</dbReference>
<organism evidence="2 3">
    <name type="scientific">Xylona heveae (strain CBS 132557 / TC161)</name>
    <dbReference type="NCBI Taxonomy" id="1328760"/>
    <lineage>
        <taxon>Eukaryota</taxon>
        <taxon>Fungi</taxon>
        <taxon>Dikarya</taxon>
        <taxon>Ascomycota</taxon>
        <taxon>Pezizomycotina</taxon>
        <taxon>Xylonomycetes</taxon>
        <taxon>Xylonales</taxon>
        <taxon>Xylonaceae</taxon>
        <taxon>Xylona</taxon>
    </lineage>
</organism>
<accession>A0A165A455</accession>
<dbReference type="OrthoDB" id="2311687at2759"/>
<dbReference type="EMBL" id="KV407464">
    <property type="protein sequence ID" value="KZF19926.1"/>
    <property type="molecule type" value="Genomic_DNA"/>
</dbReference>
<dbReference type="AlphaFoldDB" id="A0A165A455"/>
<sequence>MAPTEASILGNFLLPPASFPSIISLKKFTDLFPRALQSHPHVKLLYRELQHQRALQIDEVKKSIAAEVRRGEKQRREVVRSRKQFEQESFATENELDIRIEREMNGMLAKFPAKEPQGLPELIESMEKACQDMQAENDELDSEANLLLSDIRNVVDNLSDLRYGKFNKPGAEETVGAEVFSGLEQLVHLSS</sequence>
<evidence type="ECO:0000313" key="2">
    <source>
        <dbReference type="EMBL" id="KZF19926.1"/>
    </source>
</evidence>
<feature type="coiled-coil region" evidence="1">
    <location>
        <begin position="123"/>
        <end position="150"/>
    </location>
</feature>
<keyword evidence="3" id="KW-1185">Reference proteome</keyword>
<proteinExistence type="predicted"/>